<name>A0ABR9PBP1_9ACTN</name>
<dbReference type="RefSeq" id="WP_193123844.1">
    <property type="nucleotide sequence ID" value="NZ_JADBGI010000022.1"/>
</dbReference>
<evidence type="ECO:0000313" key="5">
    <source>
        <dbReference type="EMBL" id="MBE3001249.1"/>
    </source>
</evidence>
<gene>
    <name evidence="5" type="ORF">IDM40_21505</name>
</gene>
<dbReference type="CDD" id="cd06293">
    <property type="entry name" value="PBP1_LacI-like"/>
    <property type="match status" value="1"/>
</dbReference>
<dbReference type="Gene3D" id="3.40.50.2300">
    <property type="match status" value="2"/>
</dbReference>
<dbReference type="Pfam" id="PF13377">
    <property type="entry name" value="Peripla_BP_3"/>
    <property type="match status" value="1"/>
</dbReference>
<evidence type="ECO:0000256" key="2">
    <source>
        <dbReference type="ARBA" id="ARBA00023125"/>
    </source>
</evidence>
<accession>A0ABR9PBP1</accession>
<dbReference type="PROSITE" id="PS50932">
    <property type="entry name" value="HTH_LACI_2"/>
    <property type="match status" value="1"/>
</dbReference>
<dbReference type="InterPro" id="IPR010982">
    <property type="entry name" value="Lambda_DNA-bd_dom_sf"/>
</dbReference>
<dbReference type="InterPro" id="IPR000843">
    <property type="entry name" value="HTH_LacI"/>
</dbReference>
<dbReference type="InterPro" id="IPR046335">
    <property type="entry name" value="LacI/GalR-like_sensor"/>
</dbReference>
<dbReference type="Pfam" id="PF00356">
    <property type="entry name" value="LacI"/>
    <property type="match status" value="1"/>
</dbReference>
<proteinExistence type="predicted"/>
<dbReference type="SUPFAM" id="SSF53822">
    <property type="entry name" value="Periplasmic binding protein-like I"/>
    <property type="match status" value="1"/>
</dbReference>
<dbReference type="Proteomes" id="UP000806528">
    <property type="component" value="Unassembled WGS sequence"/>
</dbReference>
<evidence type="ECO:0000259" key="4">
    <source>
        <dbReference type="PROSITE" id="PS50932"/>
    </source>
</evidence>
<dbReference type="EMBL" id="JADBGI010000022">
    <property type="protein sequence ID" value="MBE3001249.1"/>
    <property type="molecule type" value="Genomic_DNA"/>
</dbReference>
<evidence type="ECO:0000313" key="6">
    <source>
        <dbReference type="Proteomes" id="UP000806528"/>
    </source>
</evidence>
<evidence type="ECO:0000256" key="1">
    <source>
        <dbReference type="ARBA" id="ARBA00023015"/>
    </source>
</evidence>
<dbReference type="SUPFAM" id="SSF47413">
    <property type="entry name" value="lambda repressor-like DNA-binding domains"/>
    <property type="match status" value="1"/>
</dbReference>
<dbReference type="PANTHER" id="PTHR30146">
    <property type="entry name" value="LACI-RELATED TRANSCRIPTIONAL REPRESSOR"/>
    <property type="match status" value="1"/>
</dbReference>
<dbReference type="SMART" id="SM00354">
    <property type="entry name" value="HTH_LACI"/>
    <property type="match status" value="1"/>
</dbReference>
<dbReference type="CDD" id="cd01392">
    <property type="entry name" value="HTH_LacI"/>
    <property type="match status" value="1"/>
</dbReference>
<keyword evidence="6" id="KW-1185">Reference proteome</keyword>
<comment type="caution">
    <text evidence="5">The sequence shown here is derived from an EMBL/GenBank/DDBJ whole genome shotgun (WGS) entry which is preliminary data.</text>
</comment>
<keyword evidence="3" id="KW-0804">Transcription</keyword>
<keyword evidence="2" id="KW-0238">DNA-binding</keyword>
<dbReference type="Gene3D" id="1.10.260.40">
    <property type="entry name" value="lambda repressor-like DNA-binding domains"/>
    <property type="match status" value="1"/>
</dbReference>
<dbReference type="InterPro" id="IPR028082">
    <property type="entry name" value="Peripla_BP_I"/>
</dbReference>
<keyword evidence="1" id="KW-0805">Transcription regulation</keyword>
<evidence type="ECO:0000256" key="3">
    <source>
        <dbReference type="ARBA" id="ARBA00023163"/>
    </source>
</evidence>
<reference evidence="5 6" key="1">
    <citation type="submission" date="2020-09" db="EMBL/GenBank/DDBJ databases">
        <title>Diversity and distribution of actinomycetes associated with coral in the coast of Hainan.</title>
        <authorList>
            <person name="Li F."/>
        </authorList>
    </citation>
    <scope>NUCLEOTIDE SEQUENCE [LARGE SCALE GENOMIC DNA]</scope>
    <source>
        <strain evidence="5 6">HNM0947</strain>
    </source>
</reference>
<protein>
    <submittedName>
        <fullName evidence="5">Substrate-binding domain-containing protein</fullName>
    </submittedName>
</protein>
<dbReference type="PANTHER" id="PTHR30146:SF109">
    <property type="entry name" value="HTH-TYPE TRANSCRIPTIONAL REGULATOR GALS"/>
    <property type="match status" value="1"/>
</dbReference>
<feature type="domain" description="HTH lacI-type" evidence="4">
    <location>
        <begin position="14"/>
        <end position="68"/>
    </location>
</feature>
<sequence length="351" mass="38059">MPKSTNRTSGPNRTGITQVAAHAGVSPATVSNVLNRPELVAEATRTKVQEAISELDYVRNSFGSSLRSGRSTSVGLLVLDVTNPFFTEVARGIEEEAAESGLAVVLLNSAESPERQRRNLRLLAEQRVAGAVVMPVDNDLSDLLWLQRQGVHWVALDRGDVPEDVGSSVSVDNREGGLAAGQHLLALGHRRVTFLGGAFAIEQVRLRYEGLRAAFDEAGLDPDEHVELVSLSQLNAHQGERAVDQVLLDGAGRRTRAVFCANDQIALGFMKGLGKRGLRVPDDVSVVGYDDLSVADMVHPGLTTVAQPKYELGRAAMQLLSAQMDGSEQSYERRIFRPRLVMRDSTCALRD</sequence>
<organism evidence="5 6">
    <name type="scientific">Nocardiopsis coralli</name>
    <dbReference type="NCBI Taxonomy" id="2772213"/>
    <lineage>
        <taxon>Bacteria</taxon>
        <taxon>Bacillati</taxon>
        <taxon>Actinomycetota</taxon>
        <taxon>Actinomycetes</taxon>
        <taxon>Streptosporangiales</taxon>
        <taxon>Nocardiopsidaceae</taxon>
        <taxon>Nocardiopsis</taxon>
    </lineage>
</organism>